<name>A0ABV5V1X4_9MICO</name>
<organism evidence="2 3">
    <name type="scientific">Ornithinimicrobium kibberense</name>
    <dbReference type="NCBI Taxonomy" id="282060"/>
    <lineage>
        <taxon>Bacteria</taxon>
        <taxon>Bacillati</taxon>
        <taxon>Actinomycetota</taxon>
        <taxon>Actinomycetes</taxon>
        <taxon>Micrococcales</taxon>
        <taxon>Ornithinimicrobiaceae</taxon>
        <taxon>Ornithinimicrobium</taxon>
    </lineage>
</organism>
<proteinExistence type="predicted"/>
<dbReference type="InterPro" id="IPR007345">
    <property type="entry name" value="Polysacch_pyruvyl_Trfase"/>
</dbReference>
<comment type="caution">
    <text evidence="2">The sequence shown here is derived from an EMBL/GenBank/DDBJ whole genome shotgun (WGS) entry which is preliminary data.</text>
</comment>
<feature type="domain" description="Polysaccharide pyruvyl transferase" evidence="1">
    <location>
        <begin position="14"/>
        <end position="300"/>
    </location>
</feature>
<keyword evidence="2" id="KW-0808">Transferase</keyword>
<evidence type="ECO:0000313" key="2">
    <source>
        <dbReference type="EMBL" id="MFB9731745.1"/>
    </source>
</evidence>
<protein>
    <submittedName>
        <fullName evidence="2">Polysaccharide pyruvyl transferase family protein</fullName>
        <ecNumber evidence="2">2.4.-.-</ecNumber>
    </submittedName>
</protein>
<dbReference type="EMBL" id="JBHMAX010000013">
    <property type="protein sequence ID" value="MFB9731745.1"/>
    <property type="molecule type" value="Genomic_DNA"/>
</dbReference>
<sequence>MTRVGIVTINDDQNYGNRLQNYALQEFLRDQGFTPTTLLNRAEASASVPRSKPALRYLVGSPIHIKESSRTIGRYLRGAGMRRFDRRYLQATENWIDQDADHPARLAESYDLFVVGSDQVWNPRWRGTDLDFLTFAPPEKRVSYAASFGVSALAPEVESRYAHHLSQLRAISVREIEGAELVRRMTGREVPVHVDPVLLLSRERWRRLTGAGRARSRGRSVVTYFLGTESAERGALVERAANRLHARVVSFLDRSQPHHYVSGPVRFVREIDRAALVITDSFHAAAFSILFGTPFIVIPRQGVDATGSRVRTLLGTFQVEAPSGAARGLPGALQADDAATARILQIERDRAGDYFRAVSST</sequence>
<evidence type="ECO:0000313" key="3">
    <source>
        <dbReference type="Proteomes" id="UP001589613"/>
    </source>
</evidence>
<keyword evidence="2" id="KW-0328">Glycosyltransferase</keyword>
<dbReference type="Proteomes" id="UP001589613">
    <property type="component" value="Unassembled WGS sequence"/>
</dbReference>
<reference evidence="2 3" key="1">
    <citation type="submission" date="2024-09" db="EMBL/GenBank/DDBJ databases">
        <authorList>
            <person name="Sun Q."/>
            <person name="Mori K."/>
        </authorList>
    </citation>
    <scope>NUCLEOTIDE SEQUENCE [LARGE SCALE GENOMIC DNA]</scope>
    <source>
        <strain evidence="2 3">JCM 12763</strain>
    </source>
</reference>
<keyword evidence="3" id="KW-1185">Reference proteome</keyword>
<dbReference type="GO" id="GO:0016757">
    <property type="term" value="F:glycosyltransferase activity"/>
    <property type="evidence" value="ECO:0007669"/>
    <property type="project" value="UniProtKB-KW"/>
</dbReference>
<dbReference type="EC" id="2.4.-.-" evidence="2"/>
<evidence type="ECO:0000259" key="1">
    <source>
        <dbReference type="Pfam" id="PF04230"/>
    </source>
</evidence>
<gene>
    <name evidence="2" type="ORF">ACFFN0_06800</name>
</gene>
<dbReference type="RefSeq" id="WP_181409489.1">
    <property type="nucleotide sequence ID" value="NZ_JBHMAX010000013.1"/>
</dbReference>
<dbReference type="Pfam" id="PF04230">
    <property type="entry name" value="PS_pyruv_trans"/>
    <property type="match status" value="1"/>
</dbReference>
<accession>A0ABV5V1X4</accession>